<keyword evidence="2" id="KW-1185">Reference proteome</keyword>
<evidence type="ECO:0000313" key="1">
    <source>
        <dbReference type="EMBL" id="KAJ5215593.1"/>
    </source>
</evidence>
<dbReference type="OrthoDB" id="4370024at2759"/>
<dbReference type="GeneID" id="83176363"/>
<organism evidence="1 2">
    <name type="scientific">Penicillium cinerascens</name>
    <dbReference type="NCBI Taxonomy" id="70096"/>
    <lineage>
        <taxon>Eukaryota</taxon>
        <taxon>Fungi</taxon>
        <taxon>Dikarya</taxon>
        <taxon>Ascomycota</taxon>
        <taxon>Pezizomycotina</taxon>
        <taxon>Eurotiomycetes</taxon>
        <taxon>Eurotiomycetidae</taxon>
        <taxon>Eurotiales</taxon>
        <taxon>Aspergillaceae</taxon>
        <taxon>Penicillium</taxon>
    </lineage>
</organism>
<comment type="caution">
    <text evidence="1">The sequence shown here is derived from an EMBL/GenBank/DDBJ whole genome shotgun (WGS) entry which is preliminary data.</text>
</comment>
<evidence type="ECO:0000313" key="2">
    <source>
        <dbReference type="Proteomes" id="UP001150904"/>
    </source>
</evidence>
<dbReference type="Proteomes" id="UP001150904">
    <property type="component" value="Unassembled WGS sequence"/>
</dbReference>
<protein>
    <submittedName>
        <fullName evidence="1">Telomere-associated RecQ helicase</fullName>
    </submittedName>
</protein>
<dbReference type="EMBL" id="JAPQKR010000005">
    <property type="protein sequence ID" value="KAJ5215593.1"/>
    <property type="molecule type" value="Genomic_DNA"/>
</dbReference>
<reference evidence="1" key="1">
    <citation type="submission" date="2022-12" db="EMBL/GenBank/DDBJ databases">
        <authorList>
            <person name="Petersen C."/>
        </authorList>
    </citation>
    <scope>NUCLEOTIDE SEQUENCE</scope>
    <source>
        <strain evidence="1">IBT 15544</strain>
    </source>
</reference>
<dbReference type="RefSeq" id="XP_058311406.1">
    <property type="nucleotide sequence ID" value="XM_058449062.1"/>
</dbReference>
<name>A0A9W9N955_9EURO</name>
<proteinExistence type="predicted"/>
<dbReference type="AlphaFoldDB" id="A0A9W9N955"/>
<sequence>MNPDGPIAAQRRIKERLQAGQTPDEDDFDILDMFGVGLHDDPEEMDEFWRNKAEWRIQDPGSGWAHRAGLGQLLQGEDPALVVYLTDPSWKGGAANEEIMHRIWVAFGTLVELNERLAKHSEDCYQSELEGIEKQPKSRPVLLQFPNKDDREFFTRPWLQVLMYIARTQQAAWDRLRQAAREEINTPHRTKTPREAATPRVSPLQLACLQFCIELLDQGYHKSPYECALVCVLGALSYNCDGWLKPQPHHSIVCRIHRIAQGLVLHYTLLLGSDAKEILRGISARATARAAMEDVVELPGMKDCSTTRSHWEWLHGWVEHKMLASTKTPIGWMIMMSLKLGLLNAKGKP</sequence>
<reference evidence="1" key="2">
    <citation type="journal article" date="2023" name="IMA Fungus">
        <title>Comparative genomic study of the Penicillium genus elucidates a diverse pangenome and 15 lateral gene transfer events.</title>
        <authorList>
            <person name="Petersen C."/>
            <person name="Sorensen T."/>
            <person name="Nielsen M.R."/>
            <person name="Sondergaard T.E."/>
            <person name="Sorensen J.L."/>
            <person name="Fitzpatrick D.A."/>
            <person name="Frisvad J.C."/>
            <person name="Nielsen K.L."/>
        </authorList>
    </citation>
    <scope>NUCLEOTIDE SEQUENCE</scope>
    <source>
        <strain evidence="1">IBT 15544</strain>
    </source>
</reference>
<gene>
    <name evidence="1" type="ORF">N7498_002000</name>
</gene>
<accession>A0A9W9N955</accession>